<evidence type="ECO:0000313" key="8">
    <source>
        <dbReference type="EMBL" id="ONK71023.1"/>
    </source>
</evidence>
<feature type="transmembrane region" description="Helical" evidence="6">
    <location>
        <begin position="20"/>
        <end position="37"/>
    </location>
</feature>
<evidence type="ECO:0000256" key="6">
    <source>
        <dbReference type="RuleBase" id="RU363077"/>
    </source>
</evidence>
<feature type="transmembrane region" description="Helical" evidence="6">
    <location>
        <begin position="49"/>
        <end position="67"/>
    </location>
</feature>
<reference evidence="9" key="1">
    <citation type="journal article" date="2017" name="Nat. Commun.">
        <title>The asparagus genome sheds light on the origin and evolution of a young Y chromosome.</title>
        <authorList>
            <person name="Harkess A."/>
            <person name="Zhou J."/>
            <person name="Xu C."/>
            <person name="Bowers J.E."/>
            <person name="Van der Hulst R."/>
            <person name="Ayyampalayam S."/>
            <person name="Mercati F."/>
            <person name="Riccardi P."/>
            <person name="McKain M.R."/>
            <person name="Kakrana A."/>
            <person name="Tang H."/>
            <person name="Ray J."/>
            <person name="Groenendijk J."/>
            <person name="Arikit S."/>
            <person name="Mathioni S.M."/>
            <person name="Nakano M."/>
            <person name="Shan H."/>
            <person name="Telgmann-Rauber A."/>
            <person name="Kanno A."/>
            <person name="Yue Z."/>
            <person name="Chen H."/>
            <person name="Li W."/>
            <person name="Chen Y."/>
            <person name="Xu X."/>
            <person name="Zhang Y."/>
            <person name="Luo S."/>
            <person name="Chen H."/>
            <person name="Gao J."/>
            <person name="Mao Z."/>
            <person name="Pires J.C."/>
            <person name="Luo M."/>
            <person name="Kudrna D."/>
            <person name="Wing R.A."/>
            <person name="Meyers B.C."/>
            <person name="Yi K."/>
            <person name="Kong H."/>
            <person name="Lavrijsen P."/>
            <person name="Sunseri F."/>
            <person name="Falavigna A."/>
            <person name="Ye Y."/>
            <person name="Leebens-Mack J.H."/>
            <person name="Chen G."/>
        </authorList>
    </citation>
    <scope>NUCLEOTIDE SEQUENCE [LARGE SCALE GENOMIC DNA]</scope>
    <source>
        <strain evidence="9">cv. DH0086</strain>
    </source>
</reference>
<dbReference type="GO" id="GO:0016020">
    <property type="term" value="C:membrane"/>
    <property type="evidence" value="ECO:0007669"/>
    <property type="project" value="UniProtKB-SubCell"/>
</dbReference>
<evidence type="ECO:0000313" key="9">
    <source>
        <dbReference type="Proteomes" id="UP000243459"/>
    </source>
</evidence>
<dbReference type="GO" id="GO:0022857">
    <property type="term" value="F:transmembrane transporter activity"/>
    <property type="evidence" value="ECO:0007669"/>
    <property type="project" value="InterPro"/>
</dbReference>
<accession>A0A5P1EZW2</accession>
<dbReference type="EMBL" id="CM007384">
    <property type="protein sequence ID" value="ONK71023.1"/>
    <property type="molecule type" value="Genomic_DNA"/>
</dbReference>
<dbReference type="Proteomes" id="UP000243459">
    <property type="component" value="Chromosome 4"/>
</dbReference>
<name>A0A5P1EZW2_ASPOF</name>
<keyword evidence="3 6" id="KW-0812">Transmembrane</keyword>
<evidence type="ECO:0000259" key="7">
    <source>
        <dbReference type="Pfam" id="PF00892"/>
    </source>
</evidence>
<feature type="transmembrane region" description="Helical" evidence="6">
    <location>
        <begin position="191"/>
        <end position="211"/>
    </location>
</feature>
<proteinExistence type="inferred from homology"/>
<organism evidence="8 9">
    <name type="scientific">Asparagus officinalis</name>
    <name type="common">Garden asparagus</name>
    <dbReference type="NCBI Taxonomy" id="4686"/>
    <lineage>
        <taxon>Eukaryota</taxon>
        <taxon>Viridiplantae</taxon>
        <taxon>Streptophyta</taxon>
        <taxon>Embryophyta</taxon>
        <taxon>Tracheophyta</taxon>
        <taxon>Spermatophyta</taxon>
        <taxon>Magnoliopsida</taxon>
        <taxon>Liliopsida</taxon>
        <taxon>Asparagales</taxon>
        <taxon>Asparagaceae</taxon>
        <taxon>Asparagoideae</taxon>
        <taxon>Asparagus</taxon>
    </lineage>
</organism>
<dbReference type="AlphaFoldDB" id="A0A5P1EZW2"/>
<comment type="subcellular location">
    <subcellularLocation>
        <location evidence="1 6">Membrane</location>
        <topology evidence="1 6">Multi-pass membrane protein</topology>
    </subcellularLocation>
</comment>
<feature type="domain" description="EamA" evidence="7">
    <location>
        <begin position="2"/>
        <end position="121"/>
    </location>
</feature>
<evidence type="ECO:0000256" key="4">
    <source>
        <dbReference type="ARBA" id="ARBA00022989"/>
    </source>
</evidence>
<dbReference type="OMA" id="ERSPNSW"/>
<dbReference type="SUPFAM" id="SSF103481">
    <property type="entry name" value="Multidrug resistance efflux transporter EmrE"/>
    <property type="match status" value="1"/>
</dbReference>
<keyword evidence="5 6" id="KW-0472">Membrane</keyword>
<sequence>MAVVSKAAFNGGMNTFVFTFYRQAIATLVLLPLAIIFERRSSPPLPFKLMFKIFMVALFGYTINLNMHNIAIKLTSATVTSATSNLIPIFTFVLALLSRVEIITIKTCSGIVKAIGVVICLTGAMVIAFYKGPHLNSFIHHHPILHGSSQNDSKITHKKWIIGTFLMVLAAFCWSSWLVLLGIILKEYPSWIWSTVLLNLFSTIQCFIVAITTERNLNKWKLHWDEELLGVVYSVLEVSRQALMGEELMKNHGFVLGSNSNEEEEEEVEKAMRQM</sequence>
<dbReference type="Pfam" id="PF00892">
    <property type="entry name" value="EamA"/>
    <property type="match status" value="1"/>
</dbReference>
<protein>
    <recommendedName>
        <fullName evidence="6">WAT1-related protein</fullName>
    </recommendedName>
</protein>
<dbReference type="InterPro" id="IPR030184">
    <property type="entry name" value="WAT1-related"/>
</dbReference>
<keyword evidence="9" id="KW-1185">Reference proteome</keyword>
<dbReference type="InterPro" id="IPR000620">
    <property type="entry name" value="EamA_dom"/>
</dbReference>
<gene>
    <name evidence="8" type="ORF">A4U43_C04F3920</name>
</gene>
<feature type="transmembrane region" description="Helical" evidence="6">
    <location>
        <begin position="110"/>
        <end position="130"/>
    </location>
</feature>
<dbReference type="PANTHER" id="PTHR31218">
    <property type="entry name" value="WAT1-RELATED PROTEIN"/>
    <property type="match status" value="1"/>
</dbReference>
<evidence type="ECO:0000256" key="2">
    <source>
        <dbReference type="ARBA" id="ARBA00007635"/>
    </source>
</evidence>
<evidence type="ECO:0000256" key="3">
    <source>
        <dbReference type="ARBA" id="ARBA00022692"/>
    </source>
</evidence>
<dbReference type="Gramene" id="ONK71023">
    <property type="protein sequence ID" value="ONK71023"/>
    <property type="gene ID" value="A4U43_C04F3920"/>
</dbReference>
<comment type="similarity">
    <text evidence="2 6">Belongs to the drug/metabolite transporter (DMT) superfamily. Plant drug/metabolite exporter (P-DME) (TC 2.A.7.4) family.</text>
</comment>
<evidence type="ECO:0000256" key="1">
    <source>
        <dbReference type="ARBA" id="ARBA00004141"/>
    </source>
</evidence>
<keyword evidence="4 6" id="KW-1133">Transmembrane helix</keyword>
<feature type="transmembrane region" description="Helical" evidence="6">
    <location>
        <begin position="160"/>
        <end position="184"/>
    </location>
</feature>
<feature type="transmembrane region" description="Helical" evidence="6">
    <location>
        <begin position="79"/>
        <end position="98"/>
    </location>
</feature>
<dbReference type="InterPro" id="IPR037185">
    <property type="entry name" value="EmrE-like"/>
</dbReference>
<evidence type="ECO:0000256" key="5">
    <source>
        <dbReference type="ARBA" id="ARBA00023136"/>
    </source>
</evidence>